<dbReference type="GO" id="GO:0003677">
    <property type="term" value="F:DNA binding"/>
    <property type="evidence" value="ECO:0007669"/>
    <property type="project" value="InterPro"/>
</dbReference>
<protein>
    <submittedName>
        <fullName evidence="7">RNA polymerase sigma-70 factor, ECF subfamily</fullName>
    </submittedName>
</protein>
<accession>A0A1M6YNB4</accession>
<dbReference type="PANTHER" id="PTHR43133:SF45">
    <property type="entry name" value="RNA POLYMERASE ECF-TYPE SIGMA FACTOR"/>
    <property type="match status" value="1"/>
</dbReference>
<name>A0A1M6YNB4_XYLRU</name>
<keyword evidence="3" id="KW-0731">Sigma factor</keyword>
<keyword evidence="2" id="KW-0805">Transcription regulation</keyword>
<gene>
    <name evidence="7" type="ORF">SAMN05216463_13017</name>
</gene>
<dbReference type="GO" id="GO:0006352">
    <property type="term" value="P:DNA-templated transcription initiation"/>
    <property type="evidence" value="ECO:0007669"/>
    <property type="project" value="InterPro"/>
</dbReference>
<sequence>MKDLEREFEQLVREHRGTIYTVCYMFSNDQDEVADLFQEVLINLWNSLPSFKGRSDVRSWIYRVSLNVCISLDRKKRRRKTVPLTMGVNPFEETESNQNSRQMDMLRRRIAKLGQFDRAIILLWLENISYEEIAAIMGITVKNVSVRLYRIKEELKNMSNE</sequence>
<evidence type="ECO:0000256" key="1">
    <source>
        <dbReference type="ARBA" id="ARBA00010641"/>
    </source>
</evidence>
<dbReference type="InterPro" id="IPR039425">
    <property type="entry name" value="RNA_pol_sigma-70-like"/>
</dbReference>
<dbReference type="GO" id="GO:0016987">
    <property type="term" value="F:sigma factor activity"/>
    <property type="evidence" value="ECO:0007669"/>
    <property type="project" value="UniProtKB-KW"/>
</dbReference>
<dbReference type="NCBIfam" id="TIGR02937">
    <property type="entry name" value="sigma70-ECF"/>
    <property type="match status" value="1"/>
</dbReference>
<dbReference type="InterPro" id="IPR014284">
    <property type="entry name" value="RNA_pol_sigma-70_dom"/>
</dbReference>
<keyword evidence="4" id="KW-0804">Transcription</keyword>
<dbReference type="EMBL" id="FRBD01000030">
    <property type="protein sequence ID" value="SHL19756.1"/>
    <property type="molecule type" value="Genomic_DNA"/>
</dbReference>
<dbReference type="InterPro" id="IPR013249">
    <property type="entry name" value="RNA_pol_sigma70_r4_t2"/>
</dbReference>
<evidence type="ECO:0000259" key="5">
    <source>
        <dbReference type="Pfam" id="PF04542"/>
    </source>
</evidence>
<organism evidence="7 8">
    <name type="scientific">Xylanibacter ruminicola</name>
    <name type="common">Prevotella ruminicola</name>
    <dbReference type="NCBI Taxonomy" id="839"/>
    <lineage>
        <taxon>Bacteria</taxon>
        <taxon>Pseudomonadati</taxon>
        <taxon>Bacteroidota</taxon>
        <taxon>Bacteroidia</taxon>
        <taxon>Bacteroidales</taxon>
        <taxon>Prevotellaceae</taxon>
        <taxon>Xylanibacter</taxon>
    </lineage>
</organism>
<reference evidence="7 8" key="1">
    <citation type="submission" date="2016-11" db="EMBL/GenBank/DDBJ databases">
        <authorList>
            <person name="Jaros S."/>
            <person name="Januszkiewicz K."/>
            <person name="Wedrychowicz H."/>
        </authorList>
    </citation>
    <scope>NUCLEOTIDE SEQUENCE [LARGE SCALE GENOMIC DNA]</scope>
    <source>
        <strain evidence="7 8">KHT3</strain>
    </source>
</reference>
<dbReference type="InterPro" id="IPR013324">
    <property type="entry name" value="RNA_pol_sigma_r3/r4-like"/>
</dbReference>
<dbReference type="PANTHER" id="PTHR43133">
    <property type="entry name" value="RNA POLYMERASE ECF-TYPE SIGMA FACTO"/>
    <property type="match status" value="1"/>
</dbReference>
<dbReference type="SUPFAM" id="SSF88946">
    <property type="entry name" value="Sigma2 domain of RNA polymerase sigma factors"/>
    <property type="match status" value="1"/>
</dbReference>
<dbReference type="Proteomes" id="UP000184130">
    <property type="component" value="Unassembled WGS sequence"/>
</dbReference>
<dbReference type="InterPro" id="IPR007627">
    <property type="entry name" value="RNA_pol_sigma70_r2"/>
</dbReference>
<proteinExistence type="inferred from homology"/>
<feature type="domain" description="RNA polymerase sigma factor 70 region 4 type 2" evidence="6">
    <location>
        <begin position="104"/>
        <end position="155"/>
    </location>
</feature>
<evidence type="ECO:0000259" key="6">
    <source>
        <dbReference type="Pfam" id="PF08281"/>
    </source>
</evidence>
<dbReference type="Gene3D" id="1.10.10.10">
    <property type="entry name" value="Winged helix-like DNA-binding domain superfamily/Winged helix DNA-binding domain"/>
    <property type="match status" value="1"/>
</dbReference>
<evidence type="ECO:0000256" key="3">
    <source>
        <dbReference type="ARBA" id="ARBA00023082"/>
    </source>
</evidence>
<dbReference type="AlphaFoldDB" id="A0A1M6YNB4"/>
<dbReference type="SUPFAM" id="SSF88659">
    <property type="entry name" value="Sigma3 and sigma4 domains of RNA polymerase sigma factors"/>
    <property type="match status" value="1"/>
</dbReference>
<dbReference type="Pfam" id="PF04542">
    <property type="entry name" value="Sigma70_r2"/>
    <property type="match status" value="1"/>
</dbReference>
<evidence type="ECO:0000313" key="8">
    <source>
        <dbReference type="Proteomes" id="UP000184130"/>
    </source>
</evidence>
<evidence type="ECO:0000256" key="2">
    <source>
        <dbReference type="ARBA" id="ARBA00023015"/>
    </source>
</evidence>
<dbReference type="OrthoDB" id="9780326at2"/>
<dbReference type="InterPro" id="IPR036388">
    <property type="entry name" value="WH-like_DNA-bd_sf"/>
</dbReference>
<dbReference type="InterPro" id="IPR013325">
    <property type="entry name" value="RNA_pol_sigma_r2"/>
</dbReference>
<dbReference type="Pfam" id="PF08281">
    <property type="entry name" value="Sigma70_r4_2"/>
    <property type="match status" value="1"/>
</dbReference>
<comment type="similarity">
    <text evidence="1">Belongs to the sigma-70 factor family. ECF subfamily.</text>
</comment>
<evidence type="ECO:0000313" key="7">
    <source>
        <dbReference type="EMBL" id="SHL19756.1"/>
    </source>
</evidence>
<dbReference type="RefSeq" id="WP_028913177.1">
    <property type="nucleotide sequence ID" value="NZ_FRBD01000030.1"/>
</dbReference>
<evidence type="ECO:0000256" key="4">
    <source>
        <dbReference type="ARBA" id="ARBA00023163"/>
    </source>
</evidence>
<dbReference type="Gene3D" id="1.10.1740.10">
    <property type="match status" value="1"/>
</dbReference>
<feature type="domain" description="RNA polymerase sigma-70 region 2" evidence="5">
    <location>
        <begin position="11"/>
        <end position="79"/>
    </location>
</feature>